<proteinExistence type="predicted"/>
<evidence type="ECO:0000256" key="1">
    <source>
        <dbReference type="SAM" id="SignalP"/>
    </source>
</evidence>
<sequence>MISGKPKLRPHLLGLLLASLATPALASGVDAGWILRQLAQPAPSQTGFVELRGSALLKEPLRVEGQYRRPDAATLVRQVRAPYAETTTIANGQVSIDRSGKPPRVFSLQRVPELADLQASFGALLSGDLARLEQAYRLQASGSAQQWQLVLTPRAEALARRVRAVTLHGQGKELRCIETQPARGDLQRTLLGSAAAAAANLRQADALAALCQAGGAR</sequence>
<keyword evidence="3" id="KW-1185">Reference proteome</keyword>
<feature type="signal peptide" evidence="1">
    <location>
        <begin position="1"/>
        <end position="26"/>
    </location>
</feature>
<gene>
    <name evidence="2" type="ORF">VA603_08595</name>
</gene>
<dbReference type="EMBL" id="JAYFUH010000091">
    <property type="protein sequence ID" value="MEA5667584.1"/>
    <property type="molecule type" value="Genomic_DNA"/>
</dbReference>
<protein>
    <submittedName>
        <fullName evidence="2">LolA-related protein</fullName>
    </submittedName>
</protein>
<feature type="chain" id="PRO_5046236938" evidence="1">
    <location>
        <begin position="27"/>
        <end position="217"/>
    </location>
</feature>
<keyword evidence="1" id="KW-0732">Signal</keyword>
<dbReference type="InterPro" id="IPR004564">
    <property type="entry name" value="OM_lipoprot_carrier_LolA-like"/>
</dbReference>
<dbReference type="Gene3D" id="2.50.20.10">
    <property type="entry name" value="Lipoprotein localisation LolA/LolB/LppX"/>
    <property type="match status" value="1"/>
</dbReference>
<organism evidence="2 3">
    <name type="scientific">Stenotrophomonas capsici</name>
    <dbReference type="NCBI Taxonomy" id="3110230"/>
    <lineage>
        <taxon>Bacteria</taxon>
        <taxon>Pseudomonadati</taxon>
        <taxon>Pseudomonadota</taxon>
        <taxon>Gammaproteobacteria</taxon>
        <taxon>Lysobacterales</taxon>
        <taxon>Lysobacteraceae</taxon>
        <taxon>Stenotrophomonas</taxon>
    </lineage>
</organism>
<dbReference type="Pfam" id="PF19574">
    <property type="entry name" value="LolA_3"/>
    <property type="match status" value="1"/>
</dbReference>
<comment type="caution">
    <text evidence="2">The sequence shown here is derived from an EMBL/GenBank/DDBJ whole genome shotgun (WGS) entry which is preliminary data.</text>
</comment>
<accession>A0ABU5V2K6</accession>
<name>A0ABU5V2K6_9GAMM</name>
<dbReference type="RefSeq" id="WP_243693973.1">
    <property type="nucleotide sequence ID" value="NZ_JAYFUH010000091.1"/>
</dbReference>
<reference evidence="2 3" key="1">
    <citation type="submission" date="2023-12" db="EMBL/GenBank/DDBJ databases">
        <title>Stenotrophomonas guangdongensis sp. nov., isolated from wilted pepper plants (Capsicum annuum).</title>
        <authorList>
            <person name="Qiu M."/>
            <person name="Li Y."/>
            <person name="Liu Q."/>
            <person name="Zhang X."/>
            <person name="Huang Y."/>
            <person name="Guo R."/>
            <person name="Hu M."/>
            <person name="Zhou J."/>
            <person name="Zhou X."/>
        </authorList>
    </citation>
    <scope>NUCLEOTIDE SEQUENCE [LARGE SCALE GENOMIC DNA]</scope>
    <source>
        <strain evidence="2 3">MH1</strain>
    </source>
</reference>
<dbReference type="Proteomes" id="UP001301653">
    <property type="component" value="Unassembled WGS sequence"/>
</dbReference>
<evidence type="ECO:0000313" key="3">
    <source>
        <dbReference type="Proteomes" id="UP001301653"/>
    </source>
</evidence>
<evidence type="ECO:0000313" key="2">
    <source>
        <dbReference type="EMBL" id="MEA5667584.1"/>
    </source>
</evidence>